<evidence type="ECO:0008006" key="4">
    <source>
        <dbReference type="Google" id="ProtNLM"/>
    </source>
</evidence>
<evidence type="ECO:0000313" key="3">
    <source>
        <dbReference type="Proteomes" id="UP001589670"/>
    </source>
</evidence>
<dbReference type="EMBL" id="JBHMEC010000019">
    <property type="protein sequence ID" value="MFB9150894.1"/>
    <property type="molecule type" value="Genomic_DNA"/>
</dbReference>
<dbReference type="Proteomes" id="UP001589670">
    <property type="component" value="Unassembled WGS sequence"/>
</dbReference>
<sequence>MVKSFGAALAALLLVAGCANEASVETRRLQEEDRQAVLSTLGTDIDAQAGALVAACIATLDGRTPDDAGLTAAPFSKTREGDTLVYKGRWQGQHGYETGGTLLEAGPTECRFPSVDRFGMAQPGTRPNGGYVTEPRPEVTRQLQQAGYRVSAYAPVTLGGAFARGALGGLTPGRVQRIQDGTMTATRDGQRVQVRVFAFKAKSNLATVGTLVTIGTE</sequence>
<evidence type="ECO:0000313" key="2">
    <source>
        <dbReference type="EMBL" id="MFB9150894.1"/>
    </source>
</evidence>
<protein>
    <recommendedName>
        <fullName evidence="4">Lipoprotein</fullName>
    </recommendedName>
</protein>
<feature type="chain" id="PRO_5047066161" description="Lipoprotein" evidence="1">
    <location>
        <begin position="22"/>
        <end position="217"/>
    </location>
</feature>
<reference evidence="2 3" key="1">
    <citation type="submission" date="2024-09" db="EMBL/GenBank/DDBJ databases">
        <authorList>
            <person name="Sun Q."/>
            <person name="Mori K."/>
        </authorList>
    </citation>
    <scope>NUCLEOTIDE SEQUENCE [LARGE SCALE GENOMIC DNA]</scope>
    <source>
        <strain evidence="2 3">CECT 9424</strain>
    </source>
</reference>
<proteinExistence type="predicted"/>
<evidence type="ECO:0000256" key="1">
    <source>
        <dbReference type="SAM" id="SignalP"/>
    </source>
</evidence>
<gene>
    <name evidence="2" type="ORF">ACFFU4_14155</name>
</gene>
<dbReference type="PROSITE" id="PS51257">
    <property type="entry name" value="PROKAR_LIPOPROTEIN"/>
    <property type="match status" value="1"/>
</dbReference>
<name>A0ABV5I3M2_9RHOB</name>
<organism evidence="2 3">
    <name type="scientific">Roseovarius ramblicola</name>
    <dbReference type="NCBI Taxonomy" id="2022336"/>
    <lineage>
        <taxon>Bacteria</taxon>
        <taxon>Pseudomonadati</taxon>
        <taxon>Pseudomonadota</taxon>
        <taxon>Alphaproteobacteria</taxon>
        <taxon>Rhodobacterales</taxon>
        <taxon>Roseobacteraceae</taxon>
        <taxon>Roseovarius</taxon>
    </lineage>
</organism>
<accession>A0ABV5I3M2</accession>
<feature type="signal peptide" evidence="1">
    <location>
        <begin position="1"/>
        <end position="21"/>
    </location>
</feature>
<keyword evidence="1" id="KW-0732">Signal</keyword>
<comment type="caution">
    <text evidence="2">The sequence shown here is derived from an EMBL/GenBank/DDBJ whole genome shotgun (WGS) entry which is preliminary data.</text>
</comment>
<dbReference type="RefSeq" id="WP_377070449.1">
    <property type="nucleotide sequence ID" value="NZ_JBHMEC010000019.1"/>
</dbReference>
<keyword evidence="3" id="KW-1185">Reference proteome</keyword>